<comment type="catalytic activity">
    <reaction evidence="9">
        <text>Endohydrolysis of (1-&gt;4)-beta-D-xylosidic linkages in xylans.</text>
        <dbReference type="EC" id="3.2.1.8"/>
    </reaction>
</comment>
<evidence type="ECO:0000256" key="6">
    <source>
        <dbReference type="ARBA" id="ARBA00023295"/>
    </source>
</evidence>
<dbReference type="SUPFAM" id="SSF49344">
    <property type="entry name" value="CBD9-like"/>
    <property type="match status" value="2"/>
</dbReference>
<dbReference type="eggNOG" id="COG3693">
    <property type="taxonomic scope" value="Bacteria"/>
</dbReference>
<accession>B1ZNF5</accession>
<dbReference type="InterPro" id="IPR044846">
    <property type="entry name" value="GH10"/>
</dbReference>
<feature type="chain" id="PRO_5002772538" description="Beta-xylanase" evidence="11">
    <location>
        <begin position="27"/>
        <end position="1018"/>
    </location>
</feature>
<keyword evidence="13" id="KW-0858">Xylan degradation</keyword>
<evidence type="ECO:0000256" key="9">
    <source>
        <dbReference type="RuleBase" id="RU361174"/>
    </source>
</evidence>
<dbReference type="GO" id="GO:0045493">
    <property type="term" value="P:xylan catabolic process"/>
    <property type="evidence" value="ECO:0007669"/>
    <property type="project" value="UniProtKB-KW"/>
</dbReference>
<evidence type="ECO:0000313" key="13">
    <source>
        <dbReference type="EMBL" id="ACB74389.1"/>
    </source>
</evidence>
<dbReference type="CAZy" id="CBM9">
    <property type="family name" value="Carbohydrate-Binding Module Family 9"/>
</dbReference>
<dbReference type="CAZy" id="GH10">
    <property type="family name" value="Glycoside Hydrolase Family 10"/>
</dbReference>
<dbReference type="PROSITE" id="PS51760">
    <property type="entry name" value="GH10_2"/>
    <property type="match status" value="1"/>
</dbReference>
<dbReference type="Pfam" id="PF02018">
    <property type="entry name" value="CBM_4_9"/>
    <property type="match status" value="2"/>
</dbReference>
<evidence type="ECO:0000256" key="4">
    <source>
        <dbReference type="ARBA" id="ARBA00022801"/>
    </source>
</evidence>
<feature type="active site" description="Nucleophile" evidence="8">
    <location>
        <position position="582"/>
    </location>
</feature>
<dbReference type="EMBL" id="CP001032">
    <property type="protein sequence ID" value="ACB74389.1"/>
    <property type="molecule type" value="Genomic_DNA"/>
</dbReference>
<sequence length="1018" mass="109448">MMLPLVRRLGLLAGVALGFAALPATAQVVSNTFEDGTTQGWTARGPVTLTSSTDVAHAGTRSLKTTGRTAAWNGPALDLRPLLAANTTYTISGWVRLVAGQPTSNLKFTVEMRAAGEASNSYVQVNNATAVTDGAWVQLQGTFSFTSASNDNLTLYLESSDATSAYYLDDFTITGGSDGPPPDTSGLATDFETGTSEGWGPRGPVTLTPTTETAATGSYSLRVTGRTASWQGPTINVLGKLSKGSRYAIGVRVKLLAGEPASNVRVSLQADNNGSTSFLTVIGNTPVTDAGWVDLATVYNFGADATQLQLYVETDTGTASFYIDDFILDYIAPPTVQDITPVKSVLASYFDIGVAVEPPELSGPHAQLLLKHFNSIVAGNAMKWGPIEPTEGNFNWGPADAIANFARANGLKMRGHTLLWHNQNPAWLFRDAVGNPLESGNPAHRALLIQRLQSHLNAVVSRYNDVVSDWDVVNEVIDPSQPNGLRNTPWLQIIGPDYIDLAFQFAAAATTTGGLYINDFNTEDPAKRDALANVVRGLLARGIRVDGVGHQTHIRIDYPPLERIAQSIDLFTSLGLDNQITELDISAYSNDTDTSPVSQETLVRQGYRYRDLFDLFRAKSSQISSVTLWGLADDNTWLKTFPIRRDDKPLLFDEQLQAKPAYYGVVDPSQLPVLPKKLNVTQKPAGLLSNLKTWVALAPVPLDPGDGSASWGQFKAVWSANAIHLSVEVTDRTRMQAGDRVEIFLGGQTFTFNRYGIQRPAGAEGLLTPTRNGYLLLASVPVSSALSVGDNVLFDLRVTDGSTGRQQSWSDTHHAQDVDNSGFGAFTLLPEKNIVTVGRGTPTIDGEQDRVWRTATEIVTNRFAFGTSGATAHVKLLWDSGHVYLYATVADPVLSKASPNPWEEDSVEIFVDPNNAQTTSYQSDDAQYRVNFDNEVSAGGTSSVARIVSATRRVSGGYVVEAAIAIDAGETVRGSALGFDLQVNDDSGGGTRTSVATWNDESGNAYQDTSQFGAIILR</sequence>
<dbReference type="Proteomes" id="UP000007013">
    <property type="component" value="Chromosome"/>
</dbReference>
<gene>
    <name evidence="13" type="ordered locus">Oter_1101</name>
</gene>
<organism evidence="13 14">
    <name type="scientific">Opitutus terrae (strain DSM 11246 / JCM 15787 / PB90-1)</name>
    <dbReference type="NCBI Taxonomy" id="452637"/>
    <lineage>
        <taxon>Bacteria</taxon>
        <taxon>Pseudomonadati</taxon>
        <taxon>Verrucomicrobiota</taxon>
        <taxon>Opitutia</taxon>
        <taxon>Opitutales</taxon>
        <taxon>Opitutaceae</taxon>
        <taxon>Opitutus</taxon>
    </lineage>
</organism>
<dbReference type="InterPro" id="IPR031158">
    <property type="entry name" value="GH10_AS"/>
</dbReference>
<dbReference type="KEGG" id="ote:Oter_1101"/>
<evidence type="ECO:0000256" key="3">
    <source>
        <dbReference type="ARBA" id="ARBA00022737"/>
    </source>
</evidence>
<proteinExistence type="inferred from homology"/>
<evidence type="ECO:0000259" key="12">
    <source>
        <dbReference type="PROSITE" id="PS51760"/>
    </source>
</evidence>
<comment type="similarity">
    <text evidence="1 9">Belongs to the glycosyl hydrolase 10 (cellulase F) family.</text>
</comment>
<dbReference type="PANTHER" id="PTHR31490:SF90">
    <property type="entry name" value="ENDO-1,4-BETA-XYLANASE A"/>
    <property type="match status" value="1"/>
</dbReference>
<evidence type="ECO:0000256" key="1">
    <source>
        <dbReference type="ARBA" id="ARBA00007495"/>
    </source>
</evidence>
<keyword evidence="5 9" id="KW-0119">Carbohydrate metabolism</keyword>
<dbReference type="InterPro" id="IPR017853">
    <property type="entry name" value="GH"/>
</dbReference>
<dbReference type="Pfam" id="PF00331">
    <property type="entry name" value="Glyco_hydro_10"/>
    <property type="match status" value="1"/>
</dbReference>
<dbReference type="HOGENOM" id="CLU_001408_1_0_0"/>
<dbReference type="CDD" id="cd00005">
    <property type="entry name" value="CBM9_like_1"/>
    <property type="match status" value="1"/>
</dbReference>
<dbReference type="SUPFAM" id="SSF49785">
    <property type="entry name" value="Galactose-binding domain-like"/>
    <property type="match status" value="2"/>
</dbReference>
<dbReference type="GO" id="GO:0030246">
    <property type="term" value="F:carbohydrate binding"/>
    <property type="evidence" value="ECO:0007669"/>
    <property type="project" value="InterPro"/>
</dbReference>
<feature type="domain" description="GH10" evidence="12">
    <location>
        <begin position="336"/>
        <end position="668"/>
    </location>
</feature>
<dbReference type="PRINTS" id="PR00134">
    <property type="entry name" value="GLHYDRLASE10"/>
</dbReference>
<evidence type="ECO:0000256" key="2">
    <source>
        <dbReference type="ARBA" id="ARBA00022729"/>
    </source>
</evidence>
<evidence type="ECO:0000313" key="14">
    <source>
        <dbReference type="Proteomes" id="UP000007013"/>
    </source>
</evidence>
<dbReference type="SUPFAM" id="SSF51445">
    <property type="entry name" value="(Trans)glycosidases"/>
    <property type="match status" value="1"/>
</dbReference>
<keyword evidence="4 9" id="KW-0378">Hydrolase</keyword>
<dbReference type="Pfam" id="PF06452">
    <property type="entry name" value="CBM9_1"/>
    <property type="match status" value="1"/>
</dbReference>
<dbReference type="GO" id="GO:0031176">
    <property type="term" value="F:endo-1,4-beta-xylanase activity"/>
    <property type="evidence" value="ECO:0007669"/>
    <property type="project" value="UniProtKB-EC"/>
</dbReference>
<evidence type="ECO:0000256" key="10">
    <source>
        <dbReference type="SAM" id="MobiDB-lite"/>
    </source>
</evidence>
<dbReference type="STRING" id="452637.Oter_1101"/>
<evidence type="ECO:0000256" key="11">
    <source>
        <dbReference type="SAM" id="SignalP"/>
    </source>
</evidence>
<dbReference type="InterPro" id="IPR001000">
    <property type="entry name" value="GH10_dom"/>
</dbReference>
<evidence type="ECO:0000256" key="5">
    <source>
        <dbReference type="ARBA" id="ARBA00023277"/>
    </source>
</evidence>
<keyword evidence="14" id="KW-1185">Reference proteome</keyword>
<protein>
    <recommendedName>
        <fullName evidence="9">Beta-xylanase</fullName>
        <ecNumber evidence="9">3.2.1.8</ecNumber>
    </recommendedName>
</protein>
<evidence type="ECO:0000256" key="8">
    <source>
        <dbReference type="PROSITE-ProRule" id="PRU10061"/>
    </source>
</evidence>
<keyword evidence="7 9" id="KW-0624">Polysaccharide degradation</keyword>
<dbReference type="PANTHER" id="PTHR31490">
    <property type="entry name" value="GLYCOSYL HYDROLASE"/>
    <property type="match status" value="1"/>
</dbReference>
<dbReference type="EC" id="3.2.1.8" evidence="9"/>
<name>B1ZNF5_OPITP</name>
<dbReference type="Gene3D" id="2.60.120.260">
    <property type="entry name" value="Galactose-binding domain-like"/>
    <property type="match status" value="2"/>
</dbReference>
<dbReference type="Gene3D" id="2.60.40.1190">
    <property type="match status" value="1"/>
</dbReference>
<reference evidence="13 14" key="1">
    <citation type="journal article" date="2011" name="J. Bacteriol.">
        <title>Genome sequence of the verrucomicrobium Opitutus terrae PB90-1, an abundant inhabitant of rice paddy soil ecosystems.</title>
        <authorList>
            <person name="van Passel M.W."/>
            <person name="Kant R."/>
            <person name="Palva A."/>
            <person name="Copeland A."/>
            <person name="Lucas S."/>
            <person name="Lapidus A."/>
            <person name="Glavina del Rio T."/>
            <person name="Pitluck S."/>
            <person name="Goltsman E."/>
            <person name="Clum A."/>
            <person name="Sun H."/>
            <person name="Schmutz J."/>
            <person name="Larimer F.W."/>
            <person name="Land M.L."/>
            <person name="Hauser L."/>
            <person name="Kyrpides N."/>
            <person name="Mikhailova N."/>
            <person name="Richardson P.P."/>
            <person name="Janssen P.H."/>
            <person name="de Vos W.M."/>
            <person name="Smidt H."/>
        </authorList>
    </citation>
    <scope>NUCLEOTIDE SEQUENCE [LARGE SCALE GENOMIC DNA]</scope>
    <source>
        <strain evidence="14">DSM 11246 / JCM 15787 / PB90-1</strain>
    </source>
</reference>
<keyword evidence="6 9" id="KW-0326">Glycosidase</keyword>
<dbReference type="InterPro" id="IPR008979">
    <property type="entry name" value="Galactose-bd-like_sf"/>
</dbReference>
<dbReference type="CAZy" id="CBM22">
    <property type="family name" value="Carbohydrate-Binding Module Family 22"/>
</dbReference>
<dbReference type="AlphaFoldDB" id="B1ZNF5"/>
<dbReference type="SMART" id="SM00633">
    <property type="entry name" value="Glyco_10"/>
    <property type="match status" value="1"/>
</dbReference>
<dbReference type="InterPro" id="IPR003305">
    <property type="entry name" value="CenC_carb-bd"/>
</dbReference>
<keyword evidence="3" id="KW-0677">Repeat</keyword>
<dbReference type="PROSITE" id="PS00591">
    <property type="entry name" value="GH10_1"/>
    <property type="match status" value="1"/>
</dbReference>
<dbReference type="InterPro" id="IPR010502">
    <property type="entry name" value="Carb-bd_dom_fam9"/>
</dbReference>
<feature type="region of interest" description="Disordered" evidence="10">
    <location>
        <begin position="175"/>
        <end position="211"/>
    </location>
</feature>
<dbReference type="Gene3D" id="3.20.20.80">
    <property type="entry name" value="Glycosidases"/>
    <property type="match status" value="1"/>
</dbReference>
<feature type="signal peptide" evidence="11">
    <location>
        <begin position="1"/>
        <end position="26"/>
    </location>
</feature>
<keyword evidence="2 11" id="KW-0732">Signal</keyword>
<evidence type="ECO:0000256" key="7">
    <source>
        <dbReference type="ARBA" id="ARBA00023326"/>
    </source>
</evidence>